<dbReference type="RefSeq" id="WP_209474806.1">
    <property type="nucleotide sequence ID" value="NZ_CP053383.1"/>
</dbReference>
<evidence type="ECO:0000313" key="1">
    <source>
        <dbReference type="EMBL" id="QTP60897.1"/>
    </source>
</evidence>
<gene>
    <name evidence="1" type="ORF">HNO53_20585</name>
</gene>
<proteinExistence type="predicted"/>
<name>A0ABX7WMW8_9GAMM</name>
<accession>A0ABX7WMW8</accession>
<organism evidence="1 2">
    <name type="scientific">Halomonas sulfidivorans</name>
    <dbReference type="NCBI Taxonomy" id="2733488"/>
    <lineage>
        <taxon>Bacteria</taxon>
        <taxon>Pseudomonadati</taxon>
        <taxon>Pseudomonadota</taxon>
        <taxon>Gammaproteobacteria</taxon>
        <taxon>Oceanospirillales</taxon>
        <taxon>Halomonadaceae</taxon>
        <taxon>Halomonas</taxon>
    </lineage>
</organism>
<dbReference type="Pfam" id="PF10065">
    <property type="entry name" value="DUF2303"/>
    <property type="match status" value="1"/>
</dbReference>
<sequence>MEELTNRTFIGEAVAAGMALADLNPQLQHAVLVPEGYSLEDLERFHDQPRRTRQQVAIHNATDFGLYVNRFKDSETTIYADLEHTRFTAVLDHPGAGDPAWGQHRATYACPHSRSWKTWTAADGKAMRQADFAKFIEDNLPDVQQPSGSDILTISRTLEAKKKVDFQSGVRLDNGEVQITFNEEIKGTAGKGTIEIPETFELGIPVFEGGDHYALTARLRYRINDGQLVMWFDLLRPERLLEDAFANTLEQIRRDIGPDVMMLHADAPAR</sequence>
<dbReference type="EMBL" id="CP053383">
    <property type="protein sequence ID" value="QTP60897.1"/>
    <property type="molecule type" value="Genomic_DNA"/>
</dbReference>
<keyword evidence="2" id="KW-1185">Reference proteome</keyword>
<evidence type="ECO:0000313" key="2">
    <source>
        <dbReference type="Proteomes" id="UP000671845"/>
    </source>
</evidence>
<reference evidence="1 2" key="1">
    <citation type="journal article" date="2021" name="Front. Microbiol.">
        <title>Aerobic Denitrification and Heterotrophic Sulfur Oxidation in the Genus Halomonas Revealed by Six Novel Species Characterizations and Genome-Based Analysis.</title>
        <authorList>
            <person name="Wang L."/>
            <person name="Shao Z."/>
        </authorList>
    </citation>
    <scope>NUCLEOTIDE SEQUENCE [LARGE SCALE GENOMIC DNA]</scope>
    <source>
        <strain evidence="1 2">MCCC 1A13718</strain>
    </source>
</reference>
<dbReference type="InterPro" id="IPR019276">
    <property type="entry name" value="DUF2303"/>
</dbReference>
<protein>
    <submittedName>
        <fullName evidence="1">DUF2303 family protein</fullName>
    </submittedName>
</protein>
<dbReference type="Proteomes" id="UP000671845">
    <property type="component" value="Chromosome"/>
</dbReference>